<dbReference type="STRING" id="1367847.JCM7686_3366"/>
<dbReference type="RefSeq" id="WP_020952037.1">
    <property type="nucleotide sequence ID" value="NC_022041.1"/>
</dbReference>
<dbReference type="InterPro" id="IPR006035">
    <property type="entry name" value="Ureohydrolase"/>
</dbReference>
<proteinExistence type="predicted"/>
<dbReference type="Proteomes" id="UP000015480">
    <property type="component" value="Chromosome"/>
</dbReference>
<dbReference type="GO" id="GO:0033389">
    <property type="term" value="P:putrescine biosynthetic process from arginine, via agmatine"/>
    <property type="evidence" value="ECO:0007669"/>
    <property type="project" value="TreeGrafter"/>
</dbReference>
<name>S5YYV5_PARAH</name>
<dbReference type="AlphaFoldDB" id="S5YYV5"/>
<accession>S5YYV5</accession>
<dbReference type="EMBL" id="CP006650">
    <property type="protein sequence ID" value="AGT10401.1"/>
    <property type="molecule type" value="Genomic_DNA"/>
</dbReference>
<dbReference type="OrthoDB" id="8770139at2"/>
<dbReference type="InterPro" id="IPR023696">
    <property type="entry name" value="Ureohydrolase_dom_sf"/>
</dbReference>
<dbReference type="SUPFAM" id="SSF52768">
    <property type="entry name" value="Arginase/deacetylase"/>
    <property type="match status" value="1"/>
</dbReference>
<gene>
    <name evidence="1" type="ORF">JCM7686_3366</name>
</gene>
<dbReference type="Gene3D" id="3.40.800.10">
    <property type="entry name" value="Ureohydrolase domain"/>
    <property type="match status" value="1"/>
</dbReference>
<evidence type="ECO:0000313" key="2">
    <source>
        <dbReference type="Proteomes" id="UP000015480"/>
    </source>
</evidence>
<evidence type="ECO:0000313" key="1">
    <source>
        <dbReference type="EMBL" id="AGT10401.1"/>
    </source>
</evidence>
<dbReference type="KEGG" id="pami:JCM7686_3366"/>
<protein>
    <recommendedName>
        <fullName evidence="3">Arginase</fullName>
    </recommendedName>
</protein>
<dbReference type="HOGENOM" id="CLU_066809_0_0_5"/>
<sequence>MRLQLLHLDDALTGQPHFLARAQAAGAETVEAQELGRLLRLWGRPGELQALKARLAAGFRWEGERPPLTFYGSGDFHHVAALLLELALDHEPGPVTLLHFDNHPDWVHFTNGMHCGSWVNRALTHPKLAKVVTLGVCSDDLTRPEWKGANLAPLREGRLELFPYAHAPSRVRKSYGAGAGYEQQGKHLYWRNIADEGAEAFLPRLLDRIETEAIYITLDKDVLRPADAVTNWDQGQMSLDELTGFLRALGARHRIIGADVTGDYARPDYAGGLFRRLSKRAEILIDQPRRREAPEAARALNESVNLTLLTLFSEIMA</sequence>
<reference evidence="1 2" key="1">
    <citation type="journal article" date="2014" name="BMC Genomics">
        <title>Architecture and functions of a multipartite genome of the methylotrophic bacterium Paracoccus aminophilus JCM 7686, containing primary and secondary chromids.</title>
        <authorList>
            <person name="Dziewit L."/>
            <person name="Czarnecki J."/>
            <person name="Wibberg D."/>
            <person name="Radlinska M."/>
            <person name="Mrozek P."/>
            <person name="Szymczak M."/>
            <person name="Schluter A."/>
            <person name="Puhler A."/>
            <person name="Bartosik D."/>
        </authorList>
    </citation>
    <scope>NUCLEOTIDE SEQUENCE [LARGE SCALE GENOMIC DNA]</scope>
    <source>
        <strain evidence="1">JCM 7686</strain>
    </source>
</reference>
<evidence type="ECO:0008006" key="3">
    <source>
        <dbReference type="Google" id="ProtNLM"/>
    </source>
</evidence>
<dbReference type="PANTHER" id="PTHR11358:SF41">
    <property type="entry name" value="ARGINASE"/>
    <property type="match status" value="1"/>
</dbReference>
<dbReference type="PATRIC" id="fig|1367847.3.peg.3398"/>
<keyword evidence="2" id="KW-1185">Reference proteome</keyword>
<organism evidence="1 2">
    <name type="scientific">Paracoccus aminophilus JCM 7686</name>
    <dbReference type="NCBI Taxonomy" id="1367847"/>
    <lineage>
        <taxon>Bacteria</taxon>
        <taxon>Pseudomonadati</taxon>
        <taxon>Pseudomonadota</taxon>
        <taxon>Alphaproteobacteria</taxon>
        <taxon>Rhodobacterales</taxon>
        <taxon>Paracoccaceae</taxon>
        <taxon>Paracoccus</taxon>
    </lineage>
</organism>
<dbReference type="Pfam" id="PF00491">
    <property type="entry name" value="Arginase"/>
    <property type="match status" value="1"/>
</dbReference>
<dbReference type="GO" id="GO:0008783">
    <property type="term" value="F:agmatinase activity"/>
    <property type="evidence" value="ECO:0007669"/>
    <property type="project" value="TreeGrafter"/>
</dbReference>
<dbReference type="PANTHER" id="PTHR11358">
    <property type="entry name" value="ARGINASE/AGMATINASE"/>
    <property type="match status" value="1"/>
</dbReference>
<dbReference type="eggNOG" id="COG0010">
    <property type="taxonomic scope" value="Bacteria"/>
</dbReference>
<dbReference type="GO" id="GO:0046872">
    <property type="term" value="F:metal ion binding"/>
    <property type="evidence" value="ECO:0007669"/>
    <property type="project" value="InterPro"/>
</dbReference>